<dbReference type="AlphaFoldDB" id="A0A660CGT2"/>
<dbReference type="EMBL" id="VLJV01000001">
    <property type="protein sequence ID" value="TWH20125.1"/>
    <property type="molecule type" value="Genomic_DNA"/>
</dbReference>
<reference evidence="2 3" key="1">
    <citation type="submission" date="2019-07" db="EMBL/GenBank/DDBJ databases">
        <title>R&amp;d 2014.</title>
        <authorList>
            <person name="Klenk H.-P."/>
        </authorList>
    </citation>
    <scope>NUCLEOTIDE SEQUENCE [LARGE SCALE GENOMIC DNA]</scope>
    <source>
        <strain evidence="2 3">DSM 43194</strain>
    </source>
</reference>
<evidence type="ECO:0000313" key="2">
    <source>
        <dbReference type="EMBL" id="TWH20125.1"/>
    </source>
</evidence>
<keyword evidence="3" id="KW-1185">Reference proteome</keyword>
<feature type="region of interest" description="Disordered" evidence="1">
    <location>
        <begin position="17"/>
        <end position="84"/>
    </location>
</feature>
<accession>A0A660CGT2</accession>
<proteinExistence type="predicted"/>
<protein>
    <submittedName>
        <fullName evidence="2">Uncharacterized protein</fullName>
    </submittedName>
</protein>
<evidence type="ECO:0000313" key="3">
    <source>
        <dbReference type="Proteomes" id="UP000317303"/>
    </source>
</evidence>
<name>A0A660CGT2_9PSEU</name>
<feature type="compositionally biased region" description="Basic residues" evidence="1">
    <location>
        <begin position="35"/>
        <end position="62"/>
    </location>
</feature>
<feature type="compositionally biased region" description="Pro residues" evidence="1">
    <location>
        <begin position="64"/>
        <end position="73"/>
    </location>
</feature>
<organism evidence="2 3">
    <name type="scientific">Prauserella rugosa</name>
    <dbReference type="NCBI Taxonomy" id="43354"/>
    <lineage>
        <taxon>Bacteria</taxon>
        <taxon>Bacillati</taxon>
        <taxon>Actinomycetota</taxon>
        <taxon>Actinomycetes</taxon>
        <taxon>Pseudonocardiales</taxon>
        <taxon>Pseudonocardiaceae</taxon>
        <taxon>Prauserella</taxon>
    </lineage>
</organism>
<comment type="caution">
    <text evidence="2">The sequence shown here is derived from an EMBL/GenBank/DDBJ whole genome shotgun (WGS) entry which is preliminary data.</text>
</comment>
<feature type="compositionally biased region" description="Low complexity" evidence="1">
    <location>
        <begin position="74"/>
        <end position="84"/>
    </location>
</feature>
<dbReference type="Proteomes" id="UP000317303">
    <property type="component" value="Unassembled WGS sequence"/>
</dbReference>
<sequence length="120" mass="13172">MYRSSFAWRRRLSFSSLEPPGRRLCAPPRGGGVSSRHRRLRKPRKSLKIRKPRKPRKIRKTPRPQGPKAPRPQGPKAGAPSSAAALGDGVIAARGGDVEAAVRFARRCAAKLTRGGELCR</sequence>
<gene>
    <name evidence="2" type="ORF">JD82_01965</name>
</gene>
<evidence type="ECO:0000256" key="1">
    <source>
        <dbReference type="SAM" id="MobiDB-lite"/>
    </source>
</evidence>